<dbReference type="SUPFAM" id="SSF52266">
    <property type="entry name" value="SGNH hydrolase"/>
    <property type="match status" value="1"/>
</dbReference>
<protein>
    <recommendedName>
        <fullName evidence="1">GSCFA domain-containing protein</fullName>
    </recommendedName>
</protein>
<dbReference type="InterPro" id="IPR014982">
    <property type="entry name" value="GSCFA"/>
</dbReference>
<organism evidence="2 3">
    <name type="scientific">Arcticibacterium luteifluviistationis</name>
    <dbReference type="NCBI Taxonomy" id="1784714"/>
    <lineage>
        <taxon>Bacteria</taxon>
        <taxon>Pseudomonadati</taxon>
        <taxon>Bacteroidota</taxon>
        <taxon>Cytophagia</taxon>
        <taxon>Cytophagales</taxon>
        <taxon>Leadbetterellaceae</taxon>
        <taxon>Arcticibacterium</taxon>
    </lineage>
</organism>
<dbReference type="InterPro" id="IPR036514">
    <property type="entry name" value="SGNH_hydro_sf"/>
</dbReference>
<dbReference type="Gene3D" id="3.40.50.1110">
    <property type="entry name" value="SGNH hydrolase"/>
    <property type="match status" value="1"/>
</dbReference>
<feature type="domain" description="GSCFA" evidence="1">
    <location>
        <begin position="21"/>
        <end position="257"/>
    </location>
</feature>
<reference evidence="2 3" key="1">
    <citation type="submission" date="2018-05" db="EMBL/GenBank/DDBJ databases">
        <title>Complete genome sequence of Arcticibacterium luteifluviistationis SM1504T, a cytophagaceae bacterium isolated from Arctic surface seawater.</title>
        <authorList>
            <person name="Li Y."/>
            <person name="Qin Q.-L."/>
        </authorList>
    </citation>
    <scope>NUCLEOTIDE SEQUENCE [LARGE SCALE GENOMIC DNA]</scope>
    <source>
        <strain evidence="2 3">SM1504</strain>
    </source>
</reference>
<dbReference type="EMBL" id="CP029480">
    <property type="protein sequence ID" value="AWW00246.1"/>
    <property type="molecule type" value="Genomic_DNA"/>
</dbReference>
<dbReference type="KEGG" id="als:DJ013_19540"/>
<keyword evidence="3" id="KW-1185">Reference proteome</keyword>
<dbReference type="RefSeq" id="WP_111373613.1">
    <property type="nucleotide sequence ID" value="NZ_CP029480.1"/>
</dbReference>
<name>A0A2Z4GGS2_9BACT</name>
<evidence type="ECO:0000259" key="1">
    <source>
        <dbReference type="Pfam" id="PF08885"/>
    </source>
</evidence>
<proteinExistence type="predicted"/>
<dbReference type="Pfam" id="PF08885">
    <property type="entry name" value="GSCFA"/>
    <property type="match status" value="1"/>
</dbReference>
<dbReference type="AlphaFoldDB" id="A0A2Z4GGS2"/>
<sequence length="324" mass="38467">MNFRTEIELSEFPFKVERNSKILTIGSCFSDNIGNFLVDNKIECLHNPFGVVFNPVSIFRLLTQSINQYPVKSSYFTENDGIWYHYDFHSKHFNSNKNKLESDLNLLYQKVRNFLKKADYLFITMGTAYAYRLKKNSYIVSNCHKKDANLFQKEMLTNKEIGVRFTQLYEKLKQINPKIKIVFTVSPVRHTKDTLQGNNLSKSTLRLASHYFTQDFKDIHYFPAYEILLDDLRDYRYYADDMIHVNETGQKYVREHFRKTAFSSQLNEFIDRWQKIQSQLKHKPFHSDSEAHQKFLKNLVTRLEDLSQSVNVDQEMELVKAQLI</sequence>
<accession>A0A2Z4GGS2</accession>
<dbReference type="Proteomes" id="UP000249873">
    <property type="component" value="Chromosome"/>
</dbReference>
<evidence type="ECO:0000313" key="3">
    <source>
        <dbReference type="Proteomes" id="UP000249873"/>
    </source>
</evidence>
<dbReference type="OrthoDB" id="9807687at2"/>
<evidence type="ECO:0000313" key="2">
    <source>
        <dbReference type="EMBL" id="AWW00246.1"/>
    </source>
</evidence>
<gene>
    <name evidence="2" type="ORF">DJ013_19540</name>
</gene>
<dbReference type="GO" id="GO:0016788">
    <property type="term" value="F:hydrolase activity, acting on ester bonds"/>
    <property type="evidence" value="ECO:0007669"/>
    <property type="project" value="UniProtKB-ARBA"/>
</dbReference>